<dbReference type="Proteomes" id="UP000630936">
    <property type="component" value="Unassembled WGS sequence"/>
</dbReference>
<name>A0A918V2A3_9ACTN</name>
<feature type="region of interest" description="Disordered" evidence="1">
    <location>
        <begin position="79"/>
        <end position="104"/>
    </location>
</feature>
<accession>A0A918V2A3</accession>
<reference evidence="3" key="2">
    <citation type="submission" date="2020-09" db="EMBL/GenBank/DDBJ databases">
        <authorList>
            <person name="Sun Q."/>
            <person name="Ohkuma M."/>
        </authorList>
    </citation>
    <scope>NUCLEOTIDE SEQUENCE</scope>
    <source>
        <strain evidence="3">JCM 4988</strain>
    </source>
</reference>
<dbReference type="RefSeq" id="WP_190126357.1">
    <property type="nucleotide sequence ID" value="NZ_BMWG01000026.1"/>
</dbReference>
<keyword evidence="4" id="KW-1185">Reference proteome</keyword>
<proteinExistence type="predicted"/>
<keyword evidence="2" id="KW-0472">Membrane</keyword>
<keyword evidence="2" id="KW-0812">Transmembrane</keyword>
<comment type="caution">
    <text evidence="3">The sequence shown here is derived from an EMBL/GenBank/DDBJ whole genome shotgun (WGS) entry which is preliminary data.</text>
</comment>
<feature type="transmembrane region" description="Helical" evidence="2">
    <location>
        <begin position="54"/>
        <end position="72"/>
    </location>
</feature>
<feature type="region of interest" description="Disordered" evidence="1">
    <location>
        <begin position="23"/>
        <end position="51"/>
    </location>
</feature>
<sequence length="254" mass="27771">MNDGMRAEAVEAVEAELRKALRGEADAAPQEHAPVDAVLNRGREERRRRSETRMGVVMVAGVMAVVVLAVFGNRDPDEDHLAAGASPDTEVTSSALPARPAAPPVRTVAPYESLDIGRGMRLALVPDGKHFYALGKNEADIAEQTERARSATSGMLMINTLHPYYTEHQPNEARLVSGVFRTESEPERVEVWIERRDKVHTAQVVRLRDDTSWGAFYVFLPKRTGSFEYGVVAYAKDGSVMAAGEGSHTVSGTR</sequence>
<dbReference type="AlphaFoldDB" id="A0A918V2A3"/>
<keyword evidence="2" id="KW-1133">Transmembrane helix</keyword>
<evidence type="ECO:0000256" key="2">
    <source>
        <dbReference type="SAM" id="Phobius"/>
    </source>
</evidence>
<gene>
    <name evidence="3" type="ORF">GCM10010387_59450</name>
</gene>
<evidence type="ECO:0000313" key="4">
    <source>
        <dbReference type="Proteomes" id="UP000630936"/>
    </source>
</evidence>
<protein>
    <submittedName>
        <fullName evidence="3">Uncharacterized protein</fullName>
    </submittedName>
</protein>
<evidence type="ECO:0000256" key="1">
    <source>
        <dbReference type="SAM" id="MobiDB-lite"/>
    </source>
</evidence>
<dbReference type="EMBL" id="BMWG01000026">
    <property type="protein sequence ID" value="GGZ57570.1"/>
    <property type="molecule type" value="Genomic_DNA"/>
</dbReference>
<evidence type="ECO:0000313" key="3">
    <source>
        <dbReference type="EMBL" id="GGZ57570.1"/>
    </source>
</evidence>
<feature type="compositionally biased region" description="Basic and acidic residues" evidence="1">
    <location>
        <begin position="41"/>
        <end position="51"/>
    </location>
</feature>
<organism evidence="3 4">
    <name type="scientific">Streptomyces inusitatus</name>
    <dbReference type="NCBI Taxonomy" id="68221"/>
    <lineage>
        <taxon>Bacteria</taxon>
        <taxon>Bacillati</taxon>
        <taxon>Actinomycetota</taxon>
        <taxon>Actinomycetes</taxon>
        <taxon>Kitasatosporales</taxon>
        <taxon>Streptomycetaceae</taxon>
        <taxon>Streptomyces</taxon>
    </lineage>
</organism>
<reference evidence="3" key="1">
    <citation type="journal article" date="2014" name="Int. J. Syst. Evol. Microbiol.">
        <title>Complete genome sequence of Corynebacterium casei LMG S-19264T (=DSM 44701T), isolated from a smear-ripened cheese.</title>
        <authorList>
            <consortium name="US DOE Joint Genome Institute (JGI-PGF)"/>
            <person name="Walter F."/>
            <person name="Albersmeier A."/>
            <person name="Kalinowski J."/>
            <person name="Ruckert C."/>
        </authorList>
    </citation>
    <scope>NUCLEOTIDE SEQUENCE</scope>
    <source>
        <strain evidence="3">JCM 4988</strain>
    </source>
</reference>
<feature type="compositionally biased region" description="Low complexity" evidence="1">
    <location>
        <begin position="92"/>
        <end position="104"/>
    </location>
</feature>